<evidence type="ECO:0008006" key="4">
    <source>
        <dbReference type="Google" id="ProtNLM"/>
    </source>
</evidence>
<accession>A0AAJ0HLH4</accession>
<dbReference type="AlphaFoldDB" id="A0AAJ0HLH4"/>
<name>A0AAJ0HLH4_9PEZI</name>
<dbReference type="EMBL" id="JAUIQD010000003">
    <property type="protein sequence ID" value="KAK3356949.1"/>
    <property type="molecule type" value="Genomic_DNA"/>
</dbReference>
<organism evidence="2 3">
    <name type="scientific">Lasiosphaeria hispida</name>
    <dbReference type="NCBI Taxonomy" id="260671"/>
    <lineage>
        <taxon>Eukaryota</taxon>
        <taxon>Fungi</taxon>
        <taxon>Dikarya</taxon>
        <taxon>Ascomycota</taxon>
        <taxon>Pezizomycotina</taxon>
        <taxon>Sordariomycetes</taxon>
        <taxon>Sordariomycetidae</taxon>
        <taxon>Sordariales</taxon>
        <taxon>Lasiosphaeriaceae</taxon>
        <taxon>Lasiosphaeria</taxon>
    </lineage>
</organism>
<reference evidence="2" key="1">
    <citation type="journal article" date="2023" name="Mol. Phylogenet. Evol.">
        <title>Genome-scale phylogeny and comparative genomics of the fungal order Sordariales.</title>
        <authorList>
            <person name="Hensen N."/>
            <person name="Bonometti L."/>
            <person name="Westerberg I."/>
            <person name="Brannstrom I.O."/>
            <person name="Guillou S."/>
            <person name="Cros-Aarteil S."/>
            <person name="Calhoun S."/>
            <person name="Haridas S."/>
            <person name="Kuo A."/>
            <person name="Mondo S."/>
            <person name="Pangilinan J."/>
            <person name="Riley R."/>
            <person name="LaButti K."/>
            <person name="Andreopoulos B."/>
            <person name="Lipzen A."/>
            <person name="Chen C."/>
            <person name="Yan M."/>
            <person name="Daum C."/>
            <person name="Ng V."/>
            <person name="Clum A."/>
            <person name="Steindorff A."/>
            <person name="Ohm R.A."/>
            <person name="Martin F."/>
            <person name="Silar P."/>
            <person name="Natvig D.O."/>
            <person name="Lalanne C."/>
            <person name="Gautier V."/>
            <person name="Ament-Velasquez S.L."/>
            <person name="Kruys A."/>
            <person name="Hutchinson M.I."/>
            <person name="Powell A.J."/>
            <person name="Barry K."/>
            <person name="Miller A.N."/>
            <person name="Grigoriev I.V."/>
            <person name="Debuchy R."/>
            <person name="Gladieux P."/>
            <person name="Hiltunen Thoren M."/>
            <person name="Johannesson H."/>
        </authorList>
    </citation>
    <scope>NUCLEOTIDE SEQUENCE</scope>
    <source>
        <strain evidence="2">CBS 955.72</strain>
    </source>
</reference>
<protein>
    <recommendedName>
        <fullName evidence="4">F-box domain-containing protein</fullName>
    </recommendedName>
</protein>
<reference evidence="2" key="2">
    <citation type="submission" date="2023-06" db="EMBL/GenBank/DDBJ databases">
        <authorList>
            <consortium name="Lawrence Berkeley National Laboratory"/>
            <person name="Haridas S."/>
            <person name="Hensen N."/>
            <person name="Bonometti L."/>
            <person name="Westerberg I."/>
            <person name="Brannstrom I.O."/>
            <person name="Guillou S."/>
            <person name="Cros-Aarteil S."/>
            <person name="Calhoun S."/>
            <person name="Kuo A."/>
            <person name="Mondo S."/>
            <person name="Pangilinan J."/>
            <person name="Riley R."/>
            <person name="Labutti K."/>
            <person name="Andreopoulos B."/>
            <person name="Lipzen A."/>
            <person name="Chen C."/>
            <person name="Yanf M."/>
            <person name="Daum C."/>
            <person name="Ng V."/>
            <person name="Clum A."/>
            <person name="Steindorff A."/>
            <person name="Ohm R."/>
            <person name="Martin F."/>
            <person name="Silar P."/>
            <person name="Natvig D."/>
            <person name="Lalanne C."/>
            <person name="Gautier V."/>
            <person name="Ament-Velasquez S.L."/>
            <person name="Kruys A."/>
            <person name="Hutchinson M.I."/>
            <person name="Powell A.J."/>
            <person name="Barry K."/>
            <person name="Miller A.N."/>
            <person name="Grigoriev I.V."/>
            <person name="Debuchy R."/>
            <person name="Gladieux P."/>
            <person name="Thoren M.H."/>
            <person name="Johannesson H."/>
        </authorList>
    </citation>
    <scope>NUCLEOTIDE SEQUENCE</scope>
    <source>
        <strain evidence="2">CBS 955.72</strain>
    </source>
</reference>
<evidence type="ECO:0000313" key="3">
    <source>
        <dbReference type="Proteomes" id="UP001275084"/>
    </source>
</evidence>
<feature type="region of interest" description="Disordered" evidence="1">
    <location>
        <begin position="1"/>
        <end position="28"/>
    </location>
</feature>
<gene>
    <name evidence="2" type="ORF">B0T25DRAFT_579097</name>
</gene>
<dbReference type="Proteomes" id="UP001275084">
    <property type="component" value="Unassembled WGS sequence"/>
</dbReference>
<comment type="caution">
    <text evidence="2">The sequence shown here is derived from an EMBL/GenBank/DDBJ whole genome shotgun (WGS) entry which is preliminary data.</text>
</comment>
<keyword evidence="3" id="KW-1185">Reference proteome</keyword>
<evidence type="ECO:0000256" key="1">
    <source>
        <dbReference type="SAM" id="MobiDB-lite"/>
    </source>
</evidence>
<evidence type="ECO:0000313" key="2">
    <source>
        <dbReference type="EMBL" id="KAK3356949.1"/>
    </source>
</evidence>
<proteinExistence type="predicted"/>
<sequence>MGTSPVGTGGSPSATASPPIAPTPLSVSSTSLPASSTSLSVASTIPPVASTSLSAAVIPLPLPGTTTTTSDAAETATDDKLVLALLVKRRQNSEALIWRLPVEIILKIMKEVATDPVSLYILRQTASIFAQLFCASIFSAHHVIDPSETVWIRRSDSMTLDDLAKPSKTWPFVAFAARFLDRNQRLRIRQVLRRDTLCEKCALFPESVKRELVTRLGQAMHCHGCAFPHPRIMFSHTQRNETQPICIGREGAVRLCPHRKMTFSQIEGWYNEGLDGHRIFPIHDMECSRCFDEFKCLVPLDSPLPLGDGVTCQPKLCLEYPRPMRGPCPRLHRTWQFPLIKFEDGEPLDERRMKEVLAMEAKNAEAIVRVCHLHPHTGSQLVAPGDECKCTAGWRPPTRAESKAQEPLRLGKGQRTAHGYCCRFCLASYEWLRKGNVFWLLFHQEIFIHDSYSLVANSLDSSERSQDNKRKFFLQSIDPASYEHHLDKEVQNISWCCNPTCSNANFPGRHELLRDTLNRRVITGNTAHLRAPIGIDITDEWRQRRRENALGASKGGPECTMIGVL</sequence>